<dbReference type="Pfam" id="PF03009">
    <property type="entry name" value="GDPD"/>
    <property type="match status" value="1"/>
</dbReference>
<dbReference type="GO" id="GO:0006629">
    <property type="term" value="P:lipid metabolic process"/>
    <property type="evidence" value="ECO:0007669"/>
    <property type="project" value="InterPro"/>
</dbReference>
<dbReference type="Gene3D" id="3.20.20.190">
    <property type="entry name" value="Phosphatidylinositol (PI) phosphodiesterase"/>
    <property type="match status" value="1"/>
</dbReference>
<keyword evidence="3" id="KW-1185">Reference proteome</keyword>
<dbReference type="EMBL" id="SJPG01000001">
    <property type="protein sequence ID" value="TWT60631.1"/>
    <property type="molecule type" value="Genomic_DNA"/>
</dbReference>
<keyword evidence="2" id="KW-0378">Hydrolase</keyword>
<comment type="caution">
    <text evidence="2">The sequence shown here is derived from an EMBL/GenBank/DDBJ whole genome shotgun (WGS) entry which is preliminary data.</text>
</comment>
<evidence type="ECO:0000259" key="1">
    <source>
        <dbReference type="PROSITE" id="PS51704"/>
    </source>
</evidence>
<dbReference type="EC" id="3.1.4.46" evidence="2"/>
<accession>A0A5C5XE12</accession>
<dbReference type="SUPFAM" id="SSF51695">
    <property type="entry name" value="PLC-like phosphodiesterases"/>
    <property type="match status" value="1"/>
</dbReference>
<reference evidence="2 3" key="1">
    <citation type="submission" date="2019-02" db="EMBL/GenBank/DDBJ databases">
        <title>Deep-cultivation of Planctomycetes and their phenomic and genomic characterization uncovers novel biology.</title>
        <authorList>
            <person name="Wiegand S."/>
            <person name="Jogler M."/>
            <person name="Boedeker C."/>
            <person name="Pinto D."/>
            <person name="Vollmers J."/>
            <person name="Rivas-Marin E."/>
            <person name="Kohn T."/>
            <person name="Peeters S.H."/>
            <person name="Heuer A."/>
            <person name="Rast P."/>
            <person name="Oberbeckmann S."/>
            <person name="Bunk B."/>
            <person name="Jeske O."/>
            <person name="Meyerdierks A."/>
            <person name="Storesund J.E."/>
            <person name="Kallscheuer N."/>
            <person name="Luecker S."/>
            <person name="Lage O.M."/>
            <person name="Pohl T."/>
            <person name="Merkel B.J."/>
            <person name="Hornburger P."/>
            <person name="Mueller R.-W."/>
            <person name="Bruemmer F."/>
            <person name="Labrenz M."/>
            <person name="Spormann A.M."/>
            <person name="Op Den Camp H."/>
            <person name="Overmann J."/>
            <person name="Amann R."/>
            <person name="Jetten M.S.M."/>
            <person name="Mascher T."/>
            <person name="Medema M.H."/>
            <person name="Devos D.P."/>
            <person name="Kaster A.-K."/>
            <person name="Ovreas L."/>
            <person name="Rohde M."/>
            <person name="Galperin M.Y."/>
            <person name="Jogler C."/>
        </authorList>
    </citation>
    <scope>NUCLEOTIDE SEQUENCE [LARGE SCALE GENOMIC DNA]</scope>
    <source>
        <strain evidence="2 3">Pan54</strain>
    </source>
</reference>
<sequence>MVLVRVFSLLMVIACFDSQIIADDGPVSSLESSSFLNNGVTAPRGNSSEYPENTLPALESGIEIGADWIELDIFTTKDGKLVVIHDRTTKRVGDKNLMIPDSTYNELLSVDVATDFRKRMHKTIDECPMQKIPLLEDVLKLVMKQNRTRVSIQPKMDCVAQAMALVKSLNAESWVGFNDGNLQYMIEVKRLAPEIPVFWDRGADTNFDEDIRIAKQQGFESLILHQSGITTEKVQKVKTAGLDFGAWTVNERSTMESLLDMGVERLYTDHPRMLLKLKMDR</sequence>
<proteinExistence type="predicted"/>
<dbReference type="InterPro" id="IPR017946">
    <property type="entry name" value="PLC-like_Pdiesterase_TIM-brl"/>
</dbReference>
<dbReference type="RefSeq" id="WP_146502725.1">
    <property type="nucleotide sequence ID" value="NZ_SJPG01000001.1"/>
</dbReference>
<dbReference type="PROSITE" id="PS51704">
    <property type="entry name" value="GP_PDE"/>
    <property type="match status" value="1"/>
</dbReference>
<dbReference type="Proteomes" id="UP000316095">
    <property type="component" value="Unassembled WGS sequence"/>
</dbReference>
<feature type="domain" description="GP-PDE" evidence="1">
    <location>
        <begin position="38"/>
        <end position="278"/>
    </location>
</feature>
<dbReference type="PANTHER" id="PTHR46211">
    <property type="entry name" value="GLYCEROPHOSPHORYL DIESTER PHOSPHODIESTERASE"/>
    <property type="match status" value="1"/>
</dbReference>
<protein>
    <submittedName>
        <fullName evidence="2">Glycerophosphoryl diester phosphodiesterase</fullName>
        <ecNumber evidence="2">3.1.4.46</ecNumber>
    </submittedName>
</protein>
<name>A0A5C5XE12_9PLAN</name>
<gene>
    <name evidence="2" type="primary">ugpQ_2</name>
    <name evidence="2" type="ORF">Pan54_13450</name>
</gene>
<evidence type="ECO:0000313" key="2">
    <source>
        <dbReference type="EMBL" id="TWT60631.1"/>
    </source>
</evidence>
<dbReference type="AlphaFoldDB" id="A0A5C5XE12"/>
<evidence type="ECO:0000313" key="3">
    <source>
        <dbReference type="Proteomes" id="UP000316095"/>
    </source>
</evidence>
<organism evidence="2 3">
    <name type="scientific">Rubinisphaera italica</name>
    <dbReference type="NCBI Taxonomy" id="2527969"/>
    <lineage>
        <taxon>Bacteria</taxon>
        <taxon>Pseudomonadati</taxon>
        <taxon>Planctomycetota</taxon>
        <taxon>Planctomycetia</taxon>
        <taxon>Planctomycetales</taxon>
        <taxon>Planctomycetaceae</taxon>
        <taxon>Rubinisphaera</taxon>
    </lineage>
</organism>
<dbReference type="GO" id="GO:0008889">
    <property type="term" value="F:glycerophosphodiester phosphodiesterase activity"/>
    <property type="evidence" value="ECO:0007669"/>
    <property type="project" value="UniProtKB-EC"/>
</dbReference>
<dbReference type="OrthoDB" id="238714at2"/>
<dbReference type="InterPro" id="IPR030395">
    <property type="entry name" value="GP_PDE_dom"/>
</dbReference>
<dbReference type="PANTHER" id="PTHR46211:SF1">
    <property type="entry name" value="GLYCEROPHOSPHODIESTER PHOSPHODIESTERASE, CYTOPLASMIC"/>
    <property type="match status" value="1"/>
</dbReference>